<dbReference type="Proteomes" id="UP000076798">
    <property type="component" value="Unassembled WGS sequence"/>
</dbReference>
<proteinExistence type="predicted"/>
<dbReference type="Pfam" id="PF04185">
    <property type="entry name" value="Phosphoesterase"/>
    <property type="match status" value="1"/>
</dbReference>
<keyword evidence="5" id="KW-1185">Reference proteome</keyword>
<feature type="compositionally biased region" description="Gly residues" evidence="2">
    <location>
        <begin position="423"/>
        <end position="435"/>
    </location>
</feature>
<evidence type="ECO:0008006" key="6">
    <source>
        <dbReference type="Google" id="ProtNLM"/>
    </source>
</evidence>
<dbReference type="InterPro" id="IPR017850">
    <property type="entry name" value="Alkaline_phosphatase_core_sf"/>
</dbReference>
<feature type="compositionally biased region" description="Low complexity" evidence="2">
    <location>
        <begin position="410"/>
        <end position="422"/>
    </location>
</feature>
<evidence type="ECO:0000256" key="3">
    <source>
        <dbReference type="SAM" id="SignalP"/>
    </source>
</evidence>
<reference evidence="4 5" key="1">
    <citation type="journal article" date="2016" name="Mol. Biol. Evol.">
        <title>Comparative Genomics of Early-Diverging Mushroom-Forming Fungi Provides Insights into the Origins of Lignocellulose Decay Capabilities.</title>
        <authorList>
            <person name="Nagy L.G."/>
            <person name="Riley R."/>
            <person name="Tritt A."/>
            <person name="Adam C."/>
            <person name="Daum C."/>
            <person name="Floudas D."/>
            <person name="Sun H."/>
            <person name="Yadav J.S."/>
            <person name="Pangilinan J."/>
            <person name="Larsson K.H."/>
            <person name="Matsuura K."/>
            <person name="Barry K."/>
            <person name="Labutti K."/>
            <person name="Kuo R."/>
            <person name="Ohm R.A."/>
            <person name="Bhattacharya S.S."/>
            <person name="Shirouzu T."/>
            <person name="Yoshinaga Y."/>
            <person name="Martin F.M."/>
            <person name="Grigoriev I.V."/>
            <person name="Hibbett D.S."/>
        </authorList>
    </citation>
    <scope>NUCLEOTIDE SEQUENCE [LARGE SCALE GENOMIC DNA]</scope>
    <source>
        <strain evidence="4 5">HHB10207 ss-3</strain>
    </source>
</reference>
<accession>A0A166I505</accession>
<feature type="signal peptide" evidence="3">
    <location>
        <begin position="1"/>
        <end position="16"/>
    </location>
</feature>
<dbReference type="Gene3D" id="3.40.720.10">
    <property type="entry name" value="Alkaline Phosphatase, subunit A"/>
    <property type="match status" value="1"/>
</dbReference>
<name>A0A166I505_9AGAM</name>
<dbReference type="PANTHER" id="PTHR31956:SF8">
    <property type="entry name" value="ACID PHOSPHATASE PHOA (AFU_ORTHOLOGUE AFUA_1G03570)"/>
    <property type="match status" value="1"/>
</dbReference>
<sequence>MFASLFKLALPLAVLAAQAPTFEPAAATPESNSTDYVGQSNGTLSNSPLVPGKAFDRVIQIWLENTDYDDAASSSVFKSLGEQGITLTQYYAVTHPSEPNYVAVVGGDFWGMADDNLYNIPSNISTVVDLLDAKNISWASYQENMPTDGFQGFNYTSENYLNSSAPPYTYYVRKHNPLVIYDSVANVPSRLARHRNFNDFAADLNASAIPQWLFVTPNLVDDAHDTTIDFASDWLNFWLVPLLKDSNFNDNRTLIILTFDETETYTINNRVLTILLGGAIPENLKNTTDETYYSHYSCLSTVEANWGLGSLGRGDTNKTMSNVFSFVANATGYKNLDITGDAIPLTNATGTIPGPLNPELYVPFLAPNTTAVGAGGGSVFISNTTNTNLTSASAPAPVNLTASGSSVPASGPDPTSTSPSGSSSGGSSSGGGSGSSSGAIPGAKVAGGMIFGAVGAVVGAFLVL</sequence>
<keyword evidence="1" id="KW-0378">Hydrolase</keyword>
<protein>
    <recommendedName>
        <fullName evidence="6">Phosphoesterase-domain-containing protein</fullName>
    </recommendedName>
</protein>
<dbReference type="AlphaFoldDB" id="A0A166I505"/>
<dbReference type="GO" id="GO:0009395">
    <property type="term" value="P:phospholipid catabolic process"/>
    <property type="evidence" value="ECO:0007669"/>
    <property type="project" value="TreeGrafter"/>
</dbReference>
<dbReference type="PANTHER" id="PTHR31956">
    <property type="entry name" value="NON-SPECIFIC PHOSPHOLIPASE C4-RELATED"/>
    <property type="match status" value="1"/>
</dbReference>
<organism evidence="4 5">
    <name type="scientific">Sistotremastrum suecicum HHB10207 ss-3</name>
    <dbReference type="NCBI Taxonomy" id="1314776"/>
    <lineage>
        <taxon>Eukaryota</taxon>
        <taxon>Fungi</taxon>
        <taxon>Dikarya</taxon>
        <taxon>Basidiomycota</taxon>
        <taxon>Agaricomycotina</taxon>
        <taxon>Agaricomycetes</taxon>
        <taxon>Sistotremastrales</taxon>
        <taxon>Sistotremastraceae</taxon>
        <taxon>Sistotremastrum</taxon>
    </lineage>
</organism>
<evidence type="ECO:0000256" key="2">
    <source>
        <dbReference type="SAM" id="MobiDB-lite"/>
    </source>
</evidence>
<gene>
    <name evidence="4" type="ORF">SISSUDRAFT_1116444</name>
</gene>
<dbReference type="OrthoDB" id="5135119at2759"/>
<dbReference type="EMBL" id="KV428008">
    <property type="protein sequence ID" value="KZT43399.1"/>
    <property type="molecule type" value="Genomic_DNA"/>
</dbReference>
<keyword evidence="3" id="KW-0732">Signal</keyword>
<dbReference type="STRING" id="1314776.A0A166I505"/>
<feature type="chain" id="PRO_5007875047" description="Phosphoesterase-domain-containing protein" evidence="3">
    <location>
        <begin position="17"/>
        <end position="464"/>
    </location>
</feature>
<dbReference type="GO" id="GO:0016788">
    <property type="term" value="F:hydrolase activity, acting on ester bonds"/>
    <property type="evidence" value="ECO:0007669"/>
    <property type="project" value="InterPro"/>
</dbReference>
<feature type="region of interest" description="Disordered" evidence="2">
    <location>
        <begin position="400"/>
        <end position="437"/>
    </location>
</feature>
<dbReference type="FunFam" id="3.40.720.10:FF:000064">
    <property type="entry name" value="Probable acid phosphatase Pho610"/>
    <property type="match status" value="1"/>
</dbReference>
<evidence type="ECO:0000313" key="4">
    <source>
        <dbReference type="EMBL" id="KZT43399.1"/>
    </source>
</evidence>
<dbReference type="InterPro" id="IPR007312">
    <property type="entry name" value="Phosphoesterase"/>
</dbReference>
<evidence type="ECO:0000313" key="5">
    <source>
        <dbReference type="Proteomes" id="UP000076798"/>
    </source>
</evidence>
<evidence type="ECO:0000256" key="1">
    <source>
        <dbReference type="ARBA" id="ARBA00022801"/>
    </source>
</evidence>